<accession>A0A8S1K3V9</accession>
<proteinExistence type="predicted"/>
<dbReference type="EMBL" id="CAJJDM010000010">
    <property type="protein sequence ID" value="CAD8049093.1"/>
    <property type="molecule type" value="Genomic_DNA"/>
</dbReference>
<dbReference type="GO" id="GO:0003735">
    <property type="term" value="F:structural constituent of ribosome"/>
    <property type="evidence" value="ECO:0007669"/>
    <property type="project" value="InterPro"/>
</dbReference>
<evidence type="ECO:0000313" key="1">
    <source>
        <dbReference type="EMBL" id="CAD8049093.1"/>
    </source>
</evidence>
<organism evidence="1 2">
    <name type="scientific">Paramecium primaurelia</name>
    <dbReference type="NCBI Taxonomy" id="5886"/>
    <lineage>
        <taxon>Eukaryota</taxon>
        <taxon>Sar</taxon>
        <taxon>Alveolata</taxon>
        <taxon>Ciliophora</taxon>
        <taxon>Intramacronucleata</taxon>
        <taxon>Oligohymenophorea</taxon>
        <taxon>Peniculida</taxon>
        <taxon>Parameciidae</taxon>
        <taxon>Paramecium</taxon>
    </lineage>
</organism>
<dbReference type="PANTHER" id="PTHR23413:SF1">
    <property type="entry name" value="RIBOSOMAL PROTEIN L32"/>
    <property type="match status" value="1"/>
</dbReference>
<sequence length="136" mass="16192">MVVKSLAHKRIVHKRTKRFVRFESEDYPHKLRPSWRRPRGIDNRVRRRFRGNRPMPKSGYRSDKKTRYLDQSGFRKLLITNEKDLELLLTNNRTFAGELAHNLSARKRATLVRRAAELNVRLTNGKGKIRAEEKKE</sequence>
<keyword evidence="2" id="KW-1185">Reference proteome</keyword>
<name>A0A8S1K3V9_PARPR</name>
<evidence type="ECO:0008006" key="3">
    <source>
        <dbReference type="Google" id="ProtNLM"/>
    </source>
</evidence>
<gene>
    <name evidence="1" type="ORF">PPRIM_AZ9-3.1.T0130225</name>
</gene>
<protein>
    <recommendedName>
        <fullName evidence="3">60S ribosomal protein L32</fullName>
    </recommendedName>
</protein>
<dbReference type="GO" id="GO:0022625">
    <property type="term" value="C:cytosolic large ribosomal subunit"/>
    <property type="evidence" value="ECO:0007669"/>
    <property type="project" value="TreeGrafter"/>
</dbReference>
<dbReference type="SMART" id="SM01393">
    <property type="entry name" value="Ribosomal_L32e"/>
    <property type="match status" value="1"/>
</dbReference>
<dbReference type="AlphaFoldDB" id="A0A8S1K3V9"/>
<dbReference type="PANTHER" id="PTHR23413">
    <property type="entry name" value="60S RIBOSOMAL PROTEIN L32 AND DNA-DIRECTED RNA POLYMERASE II, SUBUNIT N"/>
    <property type="match status" value="1"/>
</dbReference>
<dbReference type="OMA" id="HPSGYEE"/>
<evidence type="ECO:0000313" key="2">
    <source>
        <dbReference type="Proteomes" id="UP000688137"/>
    </source>
</evidence>
<comment type="caution">
    <text evidence="1">The sequence shown here is derived from an EMBL/GenBank/DDBJ whole genome shotgun (WGS) entry which is preliminary data.</text>
</comment>
<dbReference type="Proteomes" id="UP000688137">
    <property type="component" value="Unassembled WGS sequence"/>
</dbReference>
<reference evidence="1" key="1">
    <citation type="submission" date="2021-01" db="EMBL/GenBank/DDBJ databases">
        <authorList>
            <consortium name="Genoscope - CEA"/>
            <person name="William W."/>
        </authorList>
    </citation>
    <scope>NUCLEOTIDE SEQUENCE</scope>
</reference>
<dbReference type="CDD" id="cd00513">
    <property type="entry name" value="Ribosomal_L32_L32e"/>
    <property type="match status" value="1"/>
</dbReference>
<dbReference type="InterPro" id="IPR001515">
    <property type="entry name" value="Ribosomal_eL32"/>
</dbReference>
<dbReference type="Pfam" id="PF01655">
    <property type="entry name" value="Ribosomal_L32e"/>
    <property type="match status" value="1"/>
</dbReference>
<dbReference type="GO" id="GO:0006412">
    <property type="term" value="P:translation"/>
    <property type="evidence" value="ECO:0007669"/>
    <property type="project" value="InterPro"/>
</dbReference>